<proteinExistence type="predicted"/>
<feature type="chain" id="PRO_5007572519" evidence="1">
    <location>
        <begin position="18"/>
        <end position="91"/>
    </location>
</feature>
<evidence type="ECO:0000256" key="1">
    <source>
        <dbReference type="SAM" id="SignalP"/>
    </source>
</evidence>
<evidence type="ECO:0000313" key="3">
    <source>
        <dbReference type="Proteomes" id="UP000075391"/>
    </source>
</evidence>
<evidence type="ECO:0000313" key="2">
    <source>
        <dbReference type="EMBL" id="KYG60648.1"/>
    </source>
</evidence>
<dbReference type="OrthoDB" id="9839335at2"/>
<dbReference type="RefSeq" id="WP_063244919.1">
    <property type="nucleotide sequence ID" value="NZ_LUKF01000019.1"/>
</dbReference>
<protein>
    <submittedName>
        <fullName evidence="2">Uncharacterized protein</fullName>
    </submittedName>
</protein>
<dbReference type="AlphaFoldDB" id="A0A150WCP8"/>
<accession>A0A150WCP8</accession>
<reference evidence="2 3" key="1">
    <citation type="submission" date="2016-03" db="EMBL/GenBank/DDBJ databases">
        <authorList>
            <person name="Ploux O."/>
        </authorList>
    </citation>
    <scope>NUCLEOTIDE SEQUENCE [LARGE SCALE GENOMIC DNA]</scope>
    <source>
        <strain evidence="2 3">BER2</strain>
    </source>
</reference>
<keyword evidence="1" id="KW-0732">Signal</keyword>
<dbReference type="Proteomes" id="UP000075391">
    <property type="component" value="Unassembled WGS sequence"/>
</dbReference>
<feature type="signal peptide" evidence="1">
    <location>
        <begin position="1"/>
        <end position="17"/>
    </location>
</feature>
<comment type="caution">
    <text evidence="2">The sequence shown here is derived from an EMBL/GenBank/DDBJ whole genome shotgun (WGS) entry which is preliminary data.</text>
</comment>
<gene>
    <name evidence="2" type="ORF">AZI85_11655</name>
</gene>
<dbReference type="EMBL" id="LUKF01000019">
    <property type="protein sequence ID" value="KYG60648.1"/>
    <property type="molecule type" value="Genomic_DNA"/>
</dbReference>
<name>A0A150WCP8_BDEBC</name>
<sequence length="91" mass="10549">MKFILMTLLMISHISWAQTSAPKSQSFTDKVYKIENVNEKVRVSFKLHPSVYELTGNEPFMDNLKQSLKLKKPVKFSVEQHTRKIIDVKGP</sequence>
<organism evidence="2 3">
    <name type="scientific">Bdellovibrio bacteriovorus</name>
    <dbReference type="NCBI Taxonomy" id="959"/>
    <lineage>
        <taxon>Bacteria</taxon>
        <taxon>Pseudomonadati</taxon>
        <taxon>Bdellovibrionota</taxon>
        <taxon>Bdellovibrionia</taxon>
        <taxon>Bdellovibrionales</taxon>
        <taxon>Pseudobdellovibrionaceae</taxon>
        <taxon>Bdellovibrio</taxon>
    </lineage>
</organism>